<proteinExistence type="predicted"/>
<organism evidence="1 2">
    <name type="scientific">Streptomyces phaeoluteigriseus</name>
    <dbReference type="NCBI Taxonomy" id="114686"/>
    <lineage>
        <taxon>Bacteria</taxon>
        <taxon>Bacillati</taxon>
        <taxon>Actinomycetota</taxon>
        <taxon>Actinomycetes</taxon>
        <taxon>Kitasatosporales</taxon>
        <taxon>Streptomycetaceae</taxon>
        <taxon>Streptomyces</taxon>
        <taxon>Streptomyces aurantiacus group</taxon>
    </lineage>
</organism>
<reference evidence="1" key="1">
    <citation type="submission" date="2022-06" db="EMBL/GenBank/DDBJ databases">
        <title>Complete genome sequence of soil microorganisms Streptomyces sp. Qhu-M197 isolated from Alpine meadows habitats on the Tibetan Plateau.</title>
        <authorList>
            <person name="Zhang B."/>
            <person name="Xiang X."/>
            <person name="Fan J."/>
        </authorList>
    </citation>
    <scope>NUCLEOTIDE SEQUENCE</scope>
    <source>
        <strain evidence="1">Qhu-M197</strain>
    </source>
</reference>
<dbReference type="RefSeq" id="WP_252550188.1">
    <property type="nucleotide sequence ID" value="NZ_CP099468.1"/>
</dbReference>
<evidence type="ECO:0000313" key="1">
    <source>
        <dbReference type="EMBL" id="USQ85311.1"/>
    </source>
</evidence>
<sequence>MNEILWIAVPAGRVTDDRAPLRVLVVPKLDTATPQPLSTFGLQDWPQTLTGAQFTVERAPDAASTVTAVTGLTPLTAPDSDLWRSFFPAATTVEPTRRRTYDAPVVSPSATDAARVRQTYTLSAQAIADPVVEADPVLREQYARWTAEQPAAVSGQLGPEEWRAPDFGRTVSLLREHPAVLTRLGLILEFALDAATIPVGSQLVRVRCALTTDLPGDWSTVTPWTRFTYDQVHFVPAPAPDSDLRTGMVDLTGTTQIGTDPDTAATWSVATFDVAGGVDRLRDGARSITDDESGVTLPVLRSAGLALLRNGRGTQLGQRAANAQQPLQARELTADDLVLGYRVDIRQASTEGQTGQWFPVCERTATYRVGDRQIGPAAQVEEGHVKAAAAVIGTDRVLRADEVVTRWSGWSLVLPHPVFDERGPVPSTATRLPLPFDFHWDFGLPERRLGELRFGQGYQMRIRVADMAGGGLRFDDLPSGSNRNATDLVLYRRHEPIPPPEFAPPPNAFHPQDGQMVTNPAAFGPGGSLDCLVIRSDPEGTTALDLDQFAAAHTQYPRNDRRILLPPPTSMTLAEQHGRLSGTDVEGNAVDDAVVFGWVQRAVTPPTATEDGDYSWLADPAAVSVLGFLNPGPDAPAPGENTDSAWQDNWPDYTAKTLELQDRREPGQPVIEWQGETLVVRLAPGEQTDLELSSRADASKIDQFEIQEWVPNAAEASLAAGRHPMLTPPRTVRLVHAVRRPLAVPAAALRATREVAATWATLADPAPGRRLFGIDRKSTGQVDVAAQWHEPGDTDTPGPLLTEQVCSIPVAPDATELTVRHEFGDTRHRRVTYSLTALSRFRQFFVDGEDTAFRHDTTLAEAVSILSSAPPVAPVVLAASPSFRWEGSADLSAGPVRRTRRGGRIRVELARPWNLSGEGEQLAVLTGPGLTRVSRDPIWTTGDAAGTARPDMFAGTAGTAAQHPLPGTGTVAQAVPYAPHPHAETDRWYADIELPGAVAGSYSPFVRLALARYQPESLPGCALSNPVTTDFVQLMPDRTLSVQRLADGLQVQLTGTGPLGPTRNRVTALVEECSGTAGSDLTSAAPDVAGLWHRVPGHAVSGALGDPLVLALPASGGRLRVVVRETEDIEPAVTGDDGTLSTELRQRTVFIDVVTVE</sequence>
<name>A0ABY4Z8N3_9ACTN</name>
<accession>A0ABY4Z8N3</accession>
<evidence type="ECO:0000313" key="2">
    <source>
        <dbReference type="Proteomes" id="UP001056374"/>
    </source>
</evidence>
<gene>
    <name evidence="1" type="ORF">NFX46_16905</name>
</gene>
<evidence type="ECO:0008006" key="3">
    <source>
        <dbReference type="Google" id="ProtNLM"/>
    </source>
</evidence>
<keyword evidence="2" id="KW-1185">Reference proteome</keyword>
<protein>
    <recommendedName>
        <fullName evidence="3">Baseplate protein J-like domain-containing protein</fullName>
    </recommendedName>
</protein>
<dbReference type="EMBL" id="CP099468">
    <property type="protein sequence ID" value="USQ85311.1"/>
    <property type="molecule type" value="Genomic_DNA"/>
</dbReference>
<dbReference type="Proteomes" id="UP001056374">
    <property type="component" value="Chromosome"/>
</dbReference>